<dbReference type="PANTHER" id="PTHR43827">
    <property type="entry name" value="2,5-DIKETO-D-GLUCONIC ACID REDUCTASE"/>
    <property type="match status" value="1"/>
</dbReference>
<comment type="similarity">
    <text evidence="1">Belongs to the aldo/keto reductase family.</text>
</comment>
<evidence type="ECO:0000313" key="8">
    <source>
        <dbReference type="EMBL" id="SDW38575.1"/>
    </source>
</evidence>
<dbReference type="PROSITE" id="PS00798">
    <property type="entry name" value="ALDOKETO_REDUCTASE_1"/>
    <property type="match status" value="1"/>
</dbReference>
<dbReference type="InterPro" id="IPR020471">
    <property type="entry name" value="AKR"/>
</dbReference>
<keyword evidence="3" id="KW-0560">Oxidoreductase</keyword>
<dbReference type="PIRSF" id="PIRSF000097">
    <property type="entry name" value="AKR"/>
    <property type="match status" value="1"/>
</dbReference>
<dbReference type="FunFam" id="3.20.20.100:FF:000015">
    <property type="entry name" value="Oxidoreductase, aldo/keto reductase family"/>
    <property type="match status" value="1"/>
</dbReference>
<dbReference type="PRINTS" id="PR00069">
    <property type="entry name" value="ALDKETRDTASE"/>
</dbReference>
<dbReference type="InterPro" id="IPR018170">
    <property type="entry name" value="Aldo/ket_reductase_CS"/>
</dbReference>
<dbReference type="PANTHER" id="PTHR43827:SF3">
    <property type="entry name" value="NADP-DEPENDENT OXIDOREDUCTASE DOMAIN-CONTAINING PROTEIN"/>
    <property type="match status" value="1"/>
</dbReference>
<dbReference type="PROSITE" id="PS00062">
    <property type="entry name" value="ALDOKETO_REDUCTASE_2"/>
    <property type="match status" value="1"/>
</dbReference>
<name>A0A1H2T4D3_9BACL</name>
<protein>
    <submittedName>
        <fullName evidence="8">Aldo/keto reductase</fullName>
    </submittedName>
</protein>
<evidence type="ECO:0000256" key="5">
    <source>
        <dbReference type="PIRSR" id="PIRSR000097-2"/>
    </source>
</evidence>
<sequence length="316" mass="36617">MNTELHLQSTTSLYNGVKIPWLGLGTFALKDSSPIKNAIQIGYRSIDTASIYGNEQIVGEGIRQGIETANISRAQLFVASKIWITDQGYDETLAAYEKSIQKLGVNYLDLYVIHWPVKEKYKETWRALETLYKQERVRAIGISNFQIHHIEDIMESCEIKPMVNQIEYHPLLTQKNLYSFCYKQGIQLISASPFMKGQLLDNPILQNIAAKYNKSVAQIILRWNVQNHVIPIPKSSSKERILSNANIFDFQLKQEDMELIYSLNQNHRIGPDPNNSHTFLSVYHEWKQEKITAEEAMERIKMDPIIFYKRVSELEY</sequence>
<dbReference type="InterPro" id="IPR023210">
    <property type="entry name" value="NADP_OxRdtase_dom"/>
</dbReference>
<evidence type="ECO:0000313" key="9">
    <source>
        <dbReference type="Proteomes" id="UP000198534"/>
    </source>
</evidence>
<dbReference type="GO" id="GO:0016616">
    <property type="term" value="F:oxidoreductase activity, acting on the CH-OH group of donors, NAD or NADP as acceptor"/>
    <property type="evidence" value="ECO:0007669"/>
    <property type="project" value="UniProtKB-ARBA"/>
</dbReference>
<feature type="active site" description="Proton donor" evidence="4">
    <location>
        <position position="52"/>
    </location>
</feature>
<evidence type="ECO:0000256" key="2">
    <source>
        <dbReference type="ARBA" id="ARBA00022857"/>
    </source>
</evidence>
<accession>A0A1H2T4D3</accession>
<feature type="site" description="Lowers pKa of active site Tyr" evidence="6">
    <location>
        <position position="81"/>
    </location>
</feature>
<dbReference type="InterPro" id="IPR036812">
    <property type="entry name" value="NAD(P)_OxRdtase_dom_sf"/>
</dbReference>
<evidence type="ECO:0000259" key="7">
    <source>
        <dbReference type="Pfam" id="PF00248"/>
    </source>
</evidence>
<proteinExistence type="inferred from homology"/>
<evidence type="ECO:0000256" key="6">
    <source>
        <dbReference type="PIRSR" id="PIRSR000097-3"/>
    </source>
</evidence>
<dbReference type="EMBL" id="FNNQ01000003">
    <property type="protein sequence ID" value="SDW38575.1"/>
    <property type="molecule type" value="Genomic_DNA"/>
</dbReference>
<evidence type="ECO:0000256" key="4">
    <source>
        <dbReference type="PIRSR" id="PIRSR000097-1"/>
    </source>
</evidence>
<dbReference type="PROSITE" id="PS00063">
    <property type="entry name" value="ALDOKETO_REDUCTASE_3"/>
    <property type="match status" value="1"/>
</dbReference>
<reference evidence="8 9" key="1">
    <citation type="submission" date="2016-10" db="EMBL/GenBank/DDBJ databases">
        <authorList>
            <person name="de Groot N.N."/>
        </authorList>
    </citation>
    <scope>NUCLEOTIDE SEQUENCE [LARGE SCALE GENOMIC DNA]</scope>
    <source>
        <strain evidence="8 9">DSM 45610</strain>
    </source>
</reference>
<keyword evidence="2" id="KW-0521">NADP</keyword>
<dbReference type="Pfam" id="PF00248">
    <property type="entry name" value="Aldo_ket_red"/>
    <property type="match status" value="1"/>
</dbReference>
<dbReference type="Gene3D" id="3.20.20.100">
    <property type="entry name" value="NADP-dependent oxidoreductase domain"/>
    <property type="match status" value="1"/>
</dbReference>
<feature type="binding site" evidence="5">
    <location>
        <position position="114"/>
    </location>
    <ligand>
        <name>substrate</name>
    </ligand>
</feature>
<evidence type="ECO:0000256" key="1">
    <source>
        <dbReference type="ARBA" id="ARBA00007905"/>
    </source>
</evidence>
<keyword evidence="9" id="KW-1185">Reference proteome</keyword>
<feature type="domain" description="NADP-dependent oxidoreductase" evidence="7">
    <location>
        <begin position="35"/>
        <end position="264"/>
    </location>
</feature>
<evidence type="ECO:0000256" key="3">
    <source>
        <dbReference type="ARBA" id="ARBA00023002"/>
    </source>
</evidence>
<dbReference type="STRING" id="1048340.SAMN05444487_10320"/>
<dbReference type="SUPFAM" id="SSF51430">
    <property type="entry name" value="NAD(P)-linked oxidoreductase"/>
    <property type="match status" value="1"/>
</dbReference>
<dbReference type="AlphaFoldDB" id="A0A1H2T4D3"/>
<organism evidence="8 9">
    <name type="scientific">Marininema mesophilum</name>
    <dbReference type="NCBI Taxonomy" id="1048340"/>
    <lineage>
        <taxon>Bacteria</taxon>
        <taxon>Bacillati</taxon>
        <taxon>Bacillota</taxon>
        <taxon>Bacilli</taxon>
        <taxon>Bacillales</taxon>
        <taxon>Thermoactinomycetaceae</taxon>
        <taxon>Marininema</taxon>
    </lineage>
</organism>
<gene>
    <name evidence="8" type="ORF">SAMN05444487_10320</name>
</gene>
<dbReference type="OrthoDB" id="9804790at2"/>
<dbReference type="Proteomes" id="UP000198534">
    <property type="component" value="Unassembled WGS sequence"/>
</dbReference>